<proteinExistence type="predicted"/>
<evidence type="ECO:0000313" key="2">
    <source>
        <dbReference type="EMBL" id="CEP03979.1"/>
    </source>
</evidence>
<evidence type="ECO:0000256" key="1">
    <source>
        <dbReference type="SAM" id="MobiDB-lite"/>
    </source>
</evidence>
<dbReference type="Proteomes" id="UP000039324">
    <property type="component" value="Unassembled WGS sequence"/>
</dbReference>
<keyword evidence="3" id="KW-1185">Reference proteome</keyword>
<feature type="region of interest" description="Disordered" evidence="1">
    <location>
        <begin position="1"/>
        <end position="42"/>
    </location>
</feature>
<protein>
    <submittedName>
        <fullName evidence="2">Uncharacterized protein</fullName>
    </submittedName>
</protein>
<dbReference type="AlphaFoldDB" id="A0A0G4J931"/>
<organism evidence="2 3">
    <name type="scientific">Plasmodiophora brassicae</name>
    <name type="common">Clubroot disease agent</name>
    <dbReference type="NCBI Taxonomy" id="37360"/>
    <lineage>
        <taxon>Eukaryota</taxon>
        <taxon>Sar</taxon>
        <taxon>Rhizaria</taxon>
        <taxon>Endomyxa</taxon>
        <taxon>Phytomyxea</taxon>
        <taxon>Plasmodiophorida</taxon>
        <taxon>Plasmodiophoridae</taxon>
        <taxon>Plasmodiophora</taxon>
    </lineage>
</organism>
<gene>
    <name evidence="2" type="ORF">PBRA_009559</name>
</gene>
<dbReference type="EMBL" id="CDSF01000163">
    <property type="protein sequence ID" value="CEP03979.1"/>
    <property type="molecule type" value="Genomic_DNA"/>
</dbReference>
<evidence type="ECO:0000313" key="3">
    <source>
        <dbReference type="Proteomes" id="UP000039324"/>
    </source>
</evidence>
<accession>A0A0G4J931</accession>
<sequence>MPGATMTTTRTAGLLSTSPIHPGVRGAPPGKGPPPISRPAWGPAWQQSSCAGGQHRAVMLVICWGVPIAAVCRARSCSALLVDDESTKEGRRSCPHSNMRLRALHVVRAGRWSAALVAAGRLAKACMASTTRPPSTRCTFVTGYTCRLPSSTDTFTRKTACEPNGRRCCPDERFPVHVFQVRLVMKVFLARVLGVAGRPLGIVVLVCATALASRGLTLLQLLLNAPEYTLKV</sequence>
<feature type="compositionally biased region" description="Polar residues" evidence="1">
    <location>
        <begin position="1"/>
        <end position="19"/>
    </location>
</feature>
<name>A0A0G4J931_PLABS</name>
<reference evidence="2 3" key="1">
    <citation type="submission" date="2015-02" db="EMBL/GenBank/DDBJ databases">
        <authorList>
            <person name="Chooi Y.-H."/>
        </authorList>
    </citation>
    <scope>NUCLEOTIDE SEQUENCE [LARGE SCALE GENOMIC DNA]</scope>
    <source>
        <strain evidence="2">E3</strain>
    </source>
</reference>